<dbReference type="RefSeq" id="XP_013236183.1">
    <property type="nucleotide sequence ID" value="XM_013380729.1"/>
</dbReference>
<dbReference type="GeneID" id="25254575"/>
<sequence>MLSGLLCLNKSISKSPSKESRRRQRQILQTPFLELRDAVELRGLVLVYSTLESSPRRRSSQ</sequence>
<dbReference type="AlphaFoldDB" id="U6L4Z6"/>
<gene>
    <name evidence="1" type="ORF">ETH_00027410</name>
</gene>
<evidence type="ECO:0000313" key="1">
    <source>
        <dbReference type="EMBL" id="CDJ45437.1"/>
    </source>
</evidence>
<name>U6L4Z6_EIMTE</name>
<dbReference type="EMBL" id="HG678259">
    <property type="protein sequence ID" value="CDJ45437.1"/>
    <property type="molecule type" value="Genomic_DNA"/>
</dbReference>
<protein>
    <submittedName>
        <fullName evidence="1">Uncharacterized protein</fullName>
    </submittedName>
</protein>
<proteinExistence type="predicted"/>
<dbReference type="VEuPathDB" id="ToxoDB:ETH_00027410"/>
<feature type="non-terminal residue" evidence="1">
    <location>
        <position position="61"/>
    </location>
</feature>
<reference evidence="1" key="2">
    <citation type="submission" date="2013-10" db="EMBL/GenBank/DDBJ databases">
        <authorList>
            <person name="Aslett M."/>
        </authorList>
    </citation>
    <scope>NUCLEOTIDE SEQUENCE [LARGE SCALE GENOMIC DNA]</scope>
    <source>
        <strain evidence="1">Houghton</strain>
    </source>
</reference>
<evidence type="ECO:0000313" key="2">
    <source>
        <dbReference type="Proteomes" id="UP000030747"/>
    </source>
</evidence>
<reference evidence="1" key="1">
    <citation type="submission" date="2013-10" db="EMBL/GenBank/DDBJ databases">
        <title>Genomic analysis of the causative agents of coccidiosis in chickens.</title>
        <authorList>
            <person name="Reid A.J."/>
            <person name="Blake D."/>
            <person name="Billington K."/>
            <person name="Browne H."/>
            <person name="Dunn M."/>
            <person name="Hung S."/>
            <person name="Kawahara F."/>
            <person name="Miranda-Saavedra D."/>
            <person name="Mourier T."/>
            <person name="Nagra H."/>
            <person name="Otto T.D."/>
            <person name="Rawlings N."/>
            <person name="Sanchez A."/>
            <person name="Sanders M."/>
            <person name="Subramaniam C."/>
            <person name="Tay Y."/>
            <person name="Dear P."/>
            <person name="Doerig C."/>
            <person name="Gruber A."/>
            <person name="Parkinson J."/>
            <person name="Shirley M."/>
            <person name="Wan K.L."/>
            <person name="Berriman M."/>
            <person name="Tomley F."/>
            <person name="Pain A."/>
        </authorList>
    </citation>
    <scope>NUCLEOTIDE SEQUENCE [LARGE SCALE GENOMIC DNA]</scope>
    <source>
        <strain evidence="1">Houghton</strain>
    </source>
</reference>
<keyword evidence="2" id="KW-1185">Reference proteome</keyword>
<accession>U6L4Z6</accession>
<organism evidence="1 2">
    <name type="scientific">Eimeria tenella</name>
    <name type="common">Coccidian parasite</name>
    <dbReference type="NCBI Taxonomy" id="5802"/>
    <lineage>
        <taxon>Eukaryota</taxon>
        <taxon>Sar</taxon>
        <taxon>Alveolata</taxon>
        <taxon>Apicomplexa</taxon>
        <taxon>Conoidasida</taxon>
        <taxon>Coccidia</taxon>
        <taxon>Eucoccidiorida</taxon>
        <taxon>Eimeriorina</taxon>
        <taxon>Eimeriidae</taxon>
        <taxon>Eimeria</taxon>
    </lineage>
</organism>
<dbReference type="Proteomes" id="UP000030747">
    <property type="component" value="Unassembled WGS sequence"/>
</dbReference>